<dbReference type="Proteomes" id="UP000315434">
    <property type="component" value="Unassembled WGS sequence"/>
</dbReference>
<accession>A0A546XQL3</accession>
<gene>
    <name evidence="1" type="ORF">EXN68_05195</name>
</gene>
<organism evidence="1 2">
    <name type="scientific">Rhizobium rhizogenes</name>
    <name type="common">Agrobacterium rhizogenes</name>
    <dbReference type="NCBI Taxonomy" id="359"/>
    <lineage>
        <taxon>Bacteria</taxon>
        <taxon>Pseudomonadati</taxon>
        <taxon>Pseudomonadota</taxon>
        <taxon>Alphaproteobacteria</taxon>
        <taxon>Hyphomicrobiales</taxon>
        <taxon>Rhizobiaceae</taxon>
        <taxon>Rhizobium/Agrobacterium group</taxon>
        <taxon>Rhizobium</taxon>
    </lineage>
</organism>
<name>A0A546XQL3_RHIRH</name>
<comment type="caution">
    <text evidence="1">The sequence shown here is derived from an EMBL/GenBank/DDBJ whole genome shotgun (WGS) entry which is preliminary data.</text>
</comment>
<evidence type="ECO:0000313" key="2">
    <source>
        <dbReference type="Proteomes" id="UP000315434"/>
    </source>
</evidence>
<sequence>MITSIRRTSPPPFTSILIVMGDGTSWADDLSIPADTHLRRMRDDWLAAGNVPEAYVPPTPEIPPIPRLGFWLAAAEIGVTKAGVKAHIDAMPNGIEKQQAIVYFEDAQLYRRTDPLLNQMAELENISQAQLDDLWVWALANYA</sequence>
<protein>
    <submittedName>
        <fullName evidence="1">Uncharacterized protein</fullName>
    </submittedName>
</protein>
<dbReference type="EMBL" id="SGNY01000001">
    <property type="protein sequence ID" value="TRB03041.1"/>
    <property type="molecule type" value="Genomic_DNA"/>
</dbReference>
<evidence type="ECO:0000313" key="1">
    <source>
        <dbReference type="EMBL" id="TRB03041.1"/>
    </source>
</evidence>
<dbReference type="OrthoDB" id="8374463at2"/>
<reference evidence="1 2" key="1">
    <citation type="journal article" date="2019" name="Appl. Microbiol. Biotechnol.">
        <title>Differential efficiency of wild type rhizogenic strains for rol gene transformation of plants.</title>
        <authorList>
            <person name="Desmet S."/>
            <person name="De Keyser E."/>
            <person name="Van Vaerenbergh J."/>
            <person name="Baeyen S."/>
            <person name="Van Huylenbroeck J."/>
            <person name="Geelen D."/>
            <person name="Dhooghe E."/>
        </authorList>
    </citation>
    <scope>NUCLEOTIDE SEQUENCE [LARGE SCALE GENOMIC DNA]</scope>
    <source>
        <strain evidence="1 2">GBBC3284</strain>
    </source>
</reference>
<proteinExistence type="predicted"/>
<dbReference type="AlphaFoldDB" id="A0A546XQL3"/>
<dbReference type="RefSeq" id="WP_142839866.1">
    <property type="nucleotide sequence ID" value="NZ_SGNY01000001.1"/>
</dbReference>